<reference evidence="2" key="2">
    <citation type="submission" date="2020-09" db="EMBL/GenBank/DDBJ databases">
        <authorList>
            <person name="Sun Q."/>
            <person name="Zhou Y."/>
        </authorList>
    </citation>
    <scope>NUCLEOTIDE SEQUENCE</scope>
    <source>
        <strain evidence="2">CGMCC 1.12187</strain>
    </source>
</reference>
<proteinExistence type="predicted"/>
<dbReference type="EMBL" id="BMEQ01000019">
    <property type="protein sequence ID" value="GGG64740.1"/>
    <property type="molecule type" value="Genomic_DNA"/>
</dbReference>
<keyword evidence="3" id="KW-1185">Reference proteome</keyword>
<dbReference type="RefSeq" id="WP_188538735.1">
    <property type="nucleotide sequence ID" value="NZ_BMEQ01000019.1"/>
</dbReference>
<reference evidence="2" key="1">
    <citation type="journal article" date="2014" name="Int. J. Syst. Evol. Microbiol.">
        <title>Complete genome sequence of Corynebacterium casei LMG S-19264T (=DSM 44701T), isolated from a smear-ripened cheese.</title>
        <authorList>
            <consortium name="US DOE Joint Genome Institute (JGI-PGF)"/>
            <person name="Walter F."/>
            <person name="Albersmeier A."/>
            <person name="Kalinowski J."/>
            <person name="Ruckert C."/>
        </authorList>
    </citation>
    <scope>NUCLEOTIDE SEQUENCE</scope>
    <source>
        <strain evidence="2">CGMCC 1.12187</strain>
    </source>
</reference>
<dbReference type="Proteomes" id="UP000638848">
    <property type="component" value="Unassembled WGS sequence"/>
</dbReference>
<accession>A0A917H199</accession>
<evidence type="ECO:0000256" key="1">
    <source>
        <dbReference type="SAM" id="MobiDB-lite"/>
    </source>
</evidence>
<name>A0A917H199_9MICC</name>
<sequence>MTTTFSEHQHPRTGDGKFTAKNHPEADLSLSPAGHRSAELVRLLDERDDTGMALTSERRTGPYLELSALYQHQSAKLAGIAVRQDFPDAAVLVLERTGPYPHFEVTEIHDEHGEVIADAESLSHLDHPIGESATRYDELGAAFMAIHDNAVTDVEPEIPAGIRPGQRFEIDLEKAAAMDASPSSIVTARDVAAHQLAQSKAVEARRAAAAASKAVTLSGLDLLGRSHPGAATATFKIHHEDTTAFEVDLYDAGQNRLPTRHAELLQDLDRSALESLHGVDSHPDGDWTVFEVDFTALTQDQEHQR</sequence>
<comment type="caution">
    <text evidence="2">The sequence shown here is derived from an EMBL/GenBank/DDBJ whole genome shotgun (WGS) entry which is preliminary data.</text>
</comment>
<organism evidence="2 3">
    <name type="scientific">Kocuria dechangensis</name>
    <dbReference type="NCBI Taxonomy" id="1176249"/>
    <lineage>
        <taxon>Bacteria</taxon>
        <taxon>Bacillati</taxon>
        <taxon>Actinomycetota</taxon>
        <taxon>Actinomycetes</taxon>
        <taxon>Micrococcales</taxon>
        <taxon>Micrococcaceae</taxon>
        <taxon>Kocuria</taxon>
    </lineage>
</organism>
<evidence type="ECO:0000313" key="3">
    <source>
        <dbReference type="Proteomes" id="UP000638848"/>
    </source>
</evidence>
<dbReference type="AlphaFoldDB" id="A0A917H199"/>
<protein>
    <submittedName>
        <fullName evidence="2">Uncharacterized protein</fullName>
    </submittedName>
</protein>
<feature type="region of interest" description="Disordered" evidence="1">
    <location>
        <begin position="1"/>
        <end position="35"/>
    </location>
</feature>
<evidence type="ECO:0000313" key="2">
    <source>
        <dbReference type="EMBL" id="GGG64740.1"/>
    </source>
</evidence>
<gene>
    <name evidence="2" type="ORF">GCM10011374_30530</name>
</gene>